<sequence length="234" mass="28162">MKLLIKNMKIDNYLWGCKRIQDELGKRSIDVSRETIRKVIQDYRKSGEIKPNYSWSRFLKAHWQSFYACDFFTVDTFRFKRFYVFFIIELKSRKIVHYNVTQNPNILFLRNQLSYFEELYPDSYLIHDNSGELKCFPYHEYEIEGVATTPYSPNLNAYAERFIRSVHQECLDWFIIFSEKQLRNILKSYMDYYNKFCPHQGINAIPEGNPPEISGKIIKTPILFGLHHHYYRAS</sequence>
<evidence type="ECO:0000259" key="1">
    <source>
        <dbReference type="PROSITE" id="PS50994"/>
    </source>
</evidence>
<dbReference type="EMBL" id="CP036150">
    <property type="protein sequence ID" value="QEN08998.1"/>
    <property type="molecule type" value="Genomic_DNA"/>
</dbReference>
<dbReference type="InterPro" id="IPR001584">
    <property type="entry name" value="Integrase_cat-core"/>
</dbReference>
<dbReference type="GO" id="GO:0015074">
    <property type="term" value="P:DNA integration"/>
    <property type="evidence" value="ECO:0007669"/>
    <property type="project" value="InterPro"/>
</dbReference>
<dbReference type="GO" id="GO:0003676">
    <property type="term" value="F:nucleic acid binding"/>
    <property type="evidence" value="ECO:0007669"/>
    <property type="project" value="InterPro"/>
</dbReference>
<dbReference type="AlphaFoldDB" id="A0A5C1QNT6"/>
<proteinExistence type="predicted"/>
<keyword evidence="3" id="KW-1185">Reference proteome</keyword>
<dbReference type="KEGG" id="ock:EXM22_13735"/>
<name>A0A5C1QNT6_9SPIO</name>
<protein>
    <recommendedName>
        <fullName evidence="1">Integrase catalytic domain-containing protein</fullName>
    </recommendedName>
</protein>
<dbReference type="Gene3D" id="3.30.420.10">
    <property type="entry name" value="Ribonuclease H-like superfamily/Ribonuclease H"/>
    <property type="match status" value="1"/>
</dbReference>
<evidence type="ECO:0000313" key="3">
    <source>
        <dbReference type="Proteomes" id="UP000324209"/>
    </source>
</evidence>
<dbReference type="OrthoDB" id="370277at2"/>
<evidence type="ECO:0000313" key="2">
    <source>
        <dbReference type="EMBL" id="QEN08998.1"/>
    </source>
</evidence>
<dbReference type="Pfam" id="PF13683">
    <property type="entry name" value="rve_3"/>
    <property type="match status" value="1"/>
</dbReference>
<dbReference type="PROSITE" id="PS50994">
    <property type="entry name" value="INTEGRASE"/>
    <property type="match status" value="1"/>
</dbReference>
<dbReference type="SUPFAM" id="SSF53098">
    <property type="entry name" value="Ribonuclease H-like"/>
    <property type="match status" value="1"/>
</dbReference>
<dbReference type="Proteomes" id="UP000324209">
    <property type="component" value="Chromosome"/>
</dbReference>
<feature type="domain" description="Integrase catalytic" evidence="1">
    <location>
        <begin position="47"/>
        <end position="214"/>
    </location>
</feature>
<reference evidence="2 3" key="1">
    <citation type="submission" date="2019-02" db="EMBL/GenBank/DDBJ databases">
        <title>Complete Genome Sequence and Methylome Analysis of free living Spirochaetas.</title>
        <authorList>
            <person name="Fomenkov A."/>
            <person name="Dubinina G."/>
            <person name="Leshcheva N."/>
            <person name="Mikheeva N."/>
            <person name="Grabovich M."/>
            <person name="Vincze T."/>
            <person name="Roberts R.J."/>
        </authorList>
    </citation>
    <scope>NUCLEOTIDE SEQUENCE [LARGE SCALE GENOMIC DNA]</scope>
    <source>
        <strain evidence="2 3">K2</strain>
    </source>
</reference>
<organism evidence="2 3">
    <name type="scientific">Oceanispirochaeta crateris</name>
    <dbReference type="NCBI Taxonomy" id="2518645"/>
    <lineage>
        <taxon>Bacteria</taxon>
        <taxon>Pseudomonadati</taxon>
        <taxon>Spirochaetota</taxon>
        <taxon>Spirochaetia</taxon>
        <taxon>Spirochaetales</taxon>
        <taxon>Spirochaetaceae</taxon>
        <taxon>Oceanispirochaeta</taxon>
    </lineage>
</organism>
<accession>A0A5C1QNT6</accession>
<dbReference type="InterPro" id="IPR036397">
    <property type="entry name" value="RNaseH_sf"/>
</dbReference>
<dbReference type="InterPro" id="IPR012337">
    <property type="entry name" value="RNaseH-like_sf"/>
</dbReference>
<gene>
    <name evidence="2" type="ORF">EXM22_13735</name>
</gene>